<feature type="signal peptide" evidence="1">
    <location>
        <begin position="1"/>
        <end position="20"/>
    </location>
</feature>
<feature type="chain" id="PRO_5046800022" evidence="1">
    <location>
        <begin position="21"/>
        <end position="450"/>
    </location>
</feature>
<proteinExistence type="predicted"/>
<dbReference type="InterPro" id="IPR050490">
    <property type="entry name" value="Bact_solute-bd_prot1"/>
</dbReference>
<dbReference type="RefSeq" id="WP_235121237.1">
    <property type="nucleotide sequence ID" value="NZ_CP090978.1"/>
</dbReference>
<protein>
    <submittedName>
        <fullName evidence="2">Extracellular solute-binding protein</fullName>
    </submittedName>
</protein>
<dbReference type="PANTHER" id="PTHR43649">
    <property type="entry name" value="ARABINOSE-BINDING PROTEIN-RELATED"/>
    <property type="match status" value="1"/>
</dbReference>
<evidence type="ECO:0000313" key="3">
    <source>
        <dbReference type="Proteomes" id="UP001649230"/>
    </source>
</evidence>
<dbReference type="Gene3D" id="3.40.190.10">
    <property type="entry name" value="Periplasmic binding protein-like II"/>
    <property type="match status" value="2"/>
</dbReference>
<keyword evidence="1" id="KW-0732">Signal</keyword>
<dbReference type="InterPro" id="IPR006059">
    <property type="entry name" value="SBP"/>
</dbReference>
<reference evidence="2 3" key="1">
    <citation type="journal article" date="2024" name="Int. J. Syst. Evol. Microbiol.">
        <title>Paenibacillus hexagrammi sp. nov., a novel bacterium isolated from the gut content of Hexagrammos agrammus.</title>
        <authorList>
            <person name="Jung H.K."/>
            <person name="Kim D.G."/>
            <person name="Zin H."/>
            <person name="Park J."/>
            <person name="Jung H."/>
            <person name="Kim Y.O."/>
            <person name="Kong H.J."/>
            <person name="Kim J.W."/>
            <person name="Kim Y.S."/>
        </authorList>
    </citation>
    <scope>NUCLEOTIDE SEQUENCE [LARGE SCALE GENOMIC DNA]</scope>
    <source>
        <strain evidence="2 3">YPD9-1</strain>
    </source>
</reference>
<dbReference type="SUPFAM" id="SSF53850">
    <property type="entry name" value="Periplasmic binding protein-like II"/>
    <property type="match status" value="1"/>
</dbReference>
<keyword evidence="3" id="KW-1185">Reference proteome</keyword>
<organism evidence="2 3">
    <name type="scientific">Paenibacillus hexagrammi</name>
    <dbReference type="NCBI Taxonomy" id="2908839"/>
    <lineage>
        <taxon>Bacteria</taxon>
        <taxon>Bacillati</taxon>
        <taxon>Bacillota</taxon>
        <taxon>Bacilli</taxon>
        <taxon>Bacillales</taxon>
        <taxon>Paenibacillaceae</taxon>
        <taxon>Paenibacillus</taxon>
    </lineage>
</organism>
<sequence>MKKALTLSVMLTVSMGSILAGCSSPKENNAAASSAPQATATAKTDAAKPVTIKFMHLWPAGSSATQNKIVNDIINEYQKDHPNVKVEQEVLENEQYKNKMKILSTSNDLPDIGMTWAAGYMDPYVKGNLFASLDDVLGSPELKDKFVKGTTEAFAFSGKTYALPVELNITPVYYNKEIFAKNNLQVPKTYEEFKNVVKTLSAAGVALIALGNKDRWTGSLWYMYLADRIGGKETLKKAIDRTGTFEDPSLIEAAKDIQDLVGMNAFNKGFNGLSNDEGKAEFMNEKAAMYMMGTWELPNYTTNKDVPQEFKDKIGFFKFPTVEGGKGDINSWVGGPGVGMFVSENSKVKDAAKDFVKFFVTKWGEHSVTEAGVIPATKVDTSKIQLPQMYIDLLNELSQASNITLFADVQMKPAAAETHLNMIQALYGKAVTPEEFAKKHEEALAKEAGK</sequence>
<dbReference type="PROSITE" id="PS51257">
    <property type="entry name" value="PROKAR_LIPOPROTEIN"/>
    <property type="match status" value="1"/>
</dbReference>
<evidence type="ECO:0000313" key="2">
    <source>
        <dbReference type="EMBL" id="UJF34663.1"/>
    </source>
</evidence>
<evidence type="ECO:0000256" key="1">
    <source>
        <dbReference type="SAM" id="SignalP"/>
    </source>
</evidence>
<accession>A0ABY3SMF8</accession>
<gene>
    <name evidence="2" type="ORF">L0M14_05665</name>
</gene>
<name>A0ABY3SMF8_9BACL</name>
<dbReference type="Pfam" id="PF01547">
    <property type="entry name" value="SBP_bac_1"/>
    <property type="match status" value="1"/>
</dbReference>
<dbReference type="PANTHER" id="PTHR43649:SF14">
    <property type="entry name" value="BLR3389 PROTEIN"/>
    <property type="match status" value="1"/>
</dbReference>
<dbReference type="Proteomes" id="UP001649230">
    <property type="component" value="Chromosome"/>
</dbReference>
<dbReference type="EMBL" id="CP090978">
    <property type="protein sequence ID" value="UJF34663.1"/>
    <property type="molecule type" value="Genomic_DNA"/>
</dbReference>